<dbReference type="SUPFAM" id="SSF48403">
    <property type="entry name" value="Ankyrin repeat"/>
    <property type="match status" value="1"/>
</dbReference>
<name>A0A9N8VMM9_FUNMO</name>
<proteinExistence type="predicted"/>
<dbReference type="Proteomes" id="UP000789375">
    <property type="component" value="Unassembled WGS sequence"/>
</dbReference>
<dbReference type="EMBL" id="CAJVPP010000200">
    <property type="protein sequence ID" value="CAG8454567.1"/>
    <property type="molecule type" value="Genomic_DNA"/>
</dbReference>
<protein>
    <submittedName>
        <fullName evidence="1">295_t:CDS:1</fullName>
    </submittedName>
</protein>
<dbReference type="Gene3D" id="1.25.40.20">
    <property type="entry name" value="Ankyrin repeat-containing domain"/>
    <property type="match status" value="1"/>
</dbReference>
<dbReference type="InterPro" id="IPR036770">
    <property type="entry name" value="Ankyrin_rpt-contain_sf"/>
</dbReference>
<evidence type="ECO:0000313" key="1">
    <source>
        <dbReference type="EMBL" id="CAG8454567.1"/>
    </source>
</evidence>
<reference evidence="1" key="1">
    <citation type="submission" date="2021-06" db="EMBL/GenBank/DDBJ databases">
        <authorList>
            <person name="Kallberg Y."/>
            <person name="Tangrot J."/>
            <person name="Rosling A."/>
        </authorList>
    </citation>
    <scope>NUCLEOTIDE SEQUENCE</scope>
    <source>
        <strain evidence="1">87-6 pot B 2015</strain>
    </source>
</reference>
<feature type="non-terminal residue" evidence="1">
    <location>
        <position position="1"/>
    </location>
</feature>
<sequence length="148" mass="16227">MDDFYKPPYSSAASTIPPVPPHPASLGNVEVVKILMNANVNVESCNRENAASLIIAAYNGHADVCCEPTDHGVPGRFLTTIPQHPIEKNILIQNIYPEIPINNTKGYLMSLNRKDSRRTIIQPPHLTPSVLFSLAVTACFCNPCLFTI</sequence>
<evidence type="ECO:0000313" key="2">
    <source>
        <dbReference type="Proteomes" id="UP000789375"/>
    </source>
</evidence>
<gene>
    <name evidence="1" type="ORF">FMOSSE_LOCUS1711</name>
</gene>
<comment type="caution">
    <text evidence="1">The sequence shown here is derived from an EMBL/GenBank/DDBJ whole genome shotgun (WGS) entry which is preliminary data.</text>
</comment>
<keyword evidence="2" id="KW-1185">Reference proteome</keyword>
<organism evidence="1 2">
    <name type="scientific">Funneliformis mosseae</name>
    <name type="common">Endomycorrhizal fungus</name>
    <name type="synonym">Glomus mosseae</name>
    <dbReference type="NCBI Taxonomy" id="27381"/>
    <lineage>
        <taxon>Eukaryota</taxon>
        <taxon>Fungi</taxon>
        <taxon>Fungi incertae sedis</taxon>
        <taxon>Mucoromycota</taxon>
        <taxon>Glomeromycotina</taxon>
        <taxon>Glomeromycetes</taxon>
        <taxon>Glomerales</taxon>
        <taxon>Glomeraceae</taxon>
        <taxon>Funneliformis</taxon>
    </lineage>
</organism>
<dbReference type="AlphaFoldDB" id="A0A9N8VMM9"/>
<accession>A0A9N8VMM9</accession>